<reference evidence="1" key="1">
    <citation type="submission" date="2022-01" db="EMBL/GenBank/DDBJ databases">
        <title>Jiella avicenniae sp. nov., a novel endophytic bacterium isolated from bark of Avicennia marina.</title>
        <authorList>
            <person name="Tuo L."/>
        </authorList>
    </citation>
    <scope>NUCLEOTIDE SEQUENCE</scope>
    <source>
        <strain evidence="1">CBK1P-4</strain>
    </source>
</reference>
<comment type="caution">
    <text evidence="1">The sequence shown here is derived from an EMBL/GenBank/DDBJ whole genome shotgun (WGS) entry which is preliminary data.</text>
</comment>
<evidence type="ECO:0000313" key="1">
    <source>
        <dbReference type="EMBL" id="MCE7030205.1"/>
    </source>
</evidence>
<dbReference type="EMBL" id="JAJUWU010000021">
    <property type="protein sequence ID" value="MCE7030205.1"/>
    <property type="molecule type" value="Genomic_DNA"/>
</dbReference>
<gene>
    <name evidence="1" type="ORF">LZD57_19635</name>
</gene>
<organism evidence="1 2">
    <name type="scientific">Jiella avicenniae</name>
    <dbReference type="NCBI Taxonomy" id="2907202"/>
    <lineage>
        <taxon>Bacteria</taxon>
        <taxon>Pseudomonadati</taxon>
        <taxon>Pseudomonadota</taxon>
        <taxon>Alphaproteobacteria</taxon>
        <taxon>Hyphomicrobiales</taxon>
        <taxon>Aurantimonadaceae</taxon>
        <taxon>Jiella</taxon>
    </lineage>
</organism>
<dbReference type="Proteomes" id="UP001139035">
    <property type="component" value="Unassembled WGS sequence"/>
</dbReference>
<dbReference type="AlphaFoldDB" id="A0A9X1T7A4"/>
<keyword evidence="2" id="KW-1185">Reference proteome</keyword>
<accession>A0A9X1T7A4</accession>
<protein>
    <submittedName>
        <fullName evidence="1">Uncharacterized protein</fullName>
    </submittedName>
</protein>
<dbReference type="RefSeq" id="WP_233721283.1">
    <property type="nucleotide sequence ID" value="NZ_JAJUWU010000021.1"/>
</dbReference>
<proteinExistence type="predicted"/>
<evidence type="ECO:0000313" key="2">
    <source>
        <dbReference type="Proteomes" id="UP001139035"/>
    </source>
</evidence>
<sequence length="179" mass="19427">MTIRLDQITSPELLEAAERRFVDRRAARDLAGHGAEGTEGAGRLDVAAFLAGHVTETSGAPIPIGLLRLRRQYLQSRSLAFSTVARAASTETDVARTVGGFRLELVEESDAVFVIVSPNADGELPRHLTLIHEEKRLSLDIPLGNPIGGILQIGLDPRSAGDFRTIEFLKDPTTEIYLS</sequence>
<name>A0A9X1T7A4_9HYPH</name>